<evidence type="ECO:0000313" key="1">
    <source>
        <dbReference type="EMBL" id="MFC7190956.1"/>
    </source>
</evidence>
<sequence>MELQRRGIDCRIVEKDASSMEYRGLRCPRSTRNHR</sequence>
<gene>
    <name evidence="1" type="ORF">ACFQL7_14750</name>
</gene>
<reference evidence="1 2" key="1">
    <citation type="journal article" date="2019" name="Int. J. Syst. Evol. Microbiol.">
        <title>The Global Catalogue of Microorganisms (GCM) 10K type strain sequencing project: providing services to taxonomists for standard genome sequencing and annotation.</title>
        <authorList>
            <consortium name="The Broad Institute Genomics Platform"/>
            <consortium name="The Broad Institute Genome Sequencing Center for Infectious Disease"/>
            <person name="Wu L."/>
            <person name="Ma J."/>
        </authorList>
    </citation>
    <scope>NUCLEOTIDE SEQUENCE [LARGE SCALE GENOMIC DNA]</scope>
    <source>
        <strain evidence="1 2">RDMS1</strain>
    </source>
</reference>
<keyword evidence="2" id="KW-1185">Reference proteome</keyword>
<dbReference type="RefSeq" id="WP_368409178.1">
    <property type="nucleotide sequence ID" value="NZ_JBHTAX010000001.1"/>
</dbReference>
<proteinExistence type="predicted"/>
<accession>A0ABD5YNW1</accession>
<dbReference type="AlphaFoldDB" id="A0ABD5YNW1"/>
<organism evidence="1 2">
    <name type="scientific">Halocatena marina</name>
    <dbReference type="NCBI Taxonomy" id="2934937"/>
    <lineage>
        <taxon>Archaea</taxon>
        <taxon>Methanobacteriati</taxon>
        <taxon>Methanobacteriota</taxon>
        <taxon>Stenosarchaea group</taxon>
        <taxon>Halobacteria</taxon>
        <taxon>Halobacteriales</taxon>
        <taxon>Natronomonadaceae</taxon>
        <taxon>Halocatena</taxon>
    </lineage>
</organism>
<name>A0ABD5YNW1_9EURY</name>
<comment type="caution">
    <text evidence="1">The sequence shown here is derived from an EMBL/GenBank/DDBJ whole genome shotgun (WGS) entry which is preliminary data.</text>
</comment>
<dbReference type="EMBL" id="JBHTAX010000001">
    <property type="protein sequence ID" value="MFC7190956.1"/>
    <property type="molecule type" value="Genomic_DNA"/>
</dbReference>
<dbReference type="Proteomes" id="UP001596417">
    <property type="component" value="Unassembled WGS sequence"/>
</dbReference>
<evidence type="ECO:0000313" key="2">
    <source>
        <dbReference type="Proteomes" id="UP001596417"/>
    </source>
</evidence>
<protein>
    <submittedName>
        <fullName evidence="1">Uncharacterized protein</fullName>
    </submittedName>
</protein>